<gene>
    <name evidence="1" type="ORF">SAMN04488133_2023</name>
</gene>
<keyword evidence="2" id="KW-1185">Reference proteome</keyword>
<protein>
    <submittedName>
        <fullName evidence="1">Uncharacterized protein</fullName>
    </submittedName>
</protein>
<organism evidence="1 2">
    <name type="scientific">Halobellus limi</name>
    <dbReference type="NCBI Taxonomy" id="699433"/>
    <lineage>
        <taxon>Archaea</taxon>
        <taxon>Methanobacteriati</taxon>
        <taxon>Methanobacteriota</taxon>
        <taxon>Stenosarchaea group</taxon>
        <taxon>Halobacteria</taxon>
        <taxon>Halobacteriales</taxon>
        <taxon>Haloferacaceae</taxon>
        <taxon>Halobellus</taxon>
    </lineage>
</organism>
<dbReference type="EMBL" id="FNVN01000002">
    <property type="protein sequence ID" value="SEG36337.1"/>
    <property type="molecule type" value="Genomic_DNA"/>
</dbReference>
<dbReference type="AlphaFoldDB" id="A0A1H5ZL20"/>
<proteinExistence type="predicted"/>
<accession>A0A1H5ZL20</accession>
<name>A0A1H5ZL20_9EURY</name>
<evidence type="ECO:0000313" key="1">
    <source>
        <dbReference type="EMBL" id="SEG36337.1"/>
    </source>
</evidence>
<dbReference type="Proteomes" id="UP000236740">
    <property type="component" value="Unassembled WGS sequence"/>
</dbReference>
<sequence length="47" mass="4939">MDLSFLKEQMERMVLTVETVGTEVGGTTTPETVGAGVAAVAVLAEWL</sequence>
<reference evidence="1 2" key="1">
    <citation type="submission" date="2016-10" db="EMBL/GenBank/DDBJ databases">
        <authorList>
            <person name="de Groot N.N."/>
        </authorList>
    </citation>
    <scope>NUCLEOTIDE SEQUENCE [LARGE SCALE GENOMIC DNA]</scope>
    <source>
        <strain evidence="1 2">CGMCC 1.10331</strain>
    </source>
</reference>
<evidence type="ECO:0000313" key="2">
    <source>
        <dbReference type="Proteomes" id="UP000236740"/>
    </source>
</evidence>